<dbReference type="STRING" id="764298.STRMA_0924"/>
<evidence type="ECO:0000256" key="1">
    <source>
        <dbReference type="SAM" id="MobiDB-lite"/>
    </source>
</evidence>
<feature type="region of interest" description="Disordered" evidence="1">
    <location>
        <begin position="62"/>
        <end position="93"/>
    </location>
</feature>
<dbReference type="AlphaFoldDB" id="G5JVR8"/>
<evidence type="ECO:0008006" key="4">
    <source>
        <dbReference type="Google" id="ProtNLM"/>
    </source>
</evidence>
<accession>G5JVR8</accession>
<proteinExistence type="predicted"/>
<feature type="compositionally biased region" description="Polar residues" evidence="1">
    <location>
        <begin position="84"/>
        <end position="93"/>
    </location>
</feature>
<dbReference type="EMBL" id="AEUW02000001">
    <property type="protein sequence ID" value="EHJ53166.1"/>
    <property type="molecule type" value="Genomic_DNA"/>
</dbReference>
<protein>
    <recommendedName>
        <fullName evidence="4">Triacylglycerol lipase domain protein</fullName>
    </recommendedName>
</protein>
<dbReference type="Gene3D" id="3.40.50.1820">
    <property type="entry name" value="alpha/beta hydrolase"/>
    <property type="match status" value="1"/>
</dbReference>
<reference evidence="2 3" key="1">
    <citation type="journal article" date="2014" name="Int. J. Syst. Evol. Microbiol.">
        <title>Phylogenomics and the dynamic genome evolution of the genus Streptococcus.</title>
        <authorList>
            <consortium name="The Broad Institute Genome Sequencing Platform"/>
            <person name="Richards V.P."/>
            <person name="Palmer S.R."/>
            <person name="Pavinski Bitar P.D."/>
            <person name="Qin X."/>
            <person name="Weinstock G.M."/>
            <person name="Highlander S.K."/>
            <person name="Town C.D."/>
            <person name="Burne R.A."/>
            <person name="Stanhope M.J."/>
        </authorList>
    </citation>
    <scope>NUCLEOTIDE SEQUENCE [LARGE SCALE GENOMIC DNA]</scope>
    <source>
        <strain evidence="2 3">NCTC 11558</strain>
    </source>
</reference>
<name>G5JVR8_9STRE</name>
<dbReference type="InterPro" id="IPR029058">
    <property type="entry name" value="AB_hydrolase_fold"/>
</dbReference>
<dbReference type="RefSeq" id="WP_003082033.1">
    <property type="nucleotide sequence ID" value="NZ_AEUW02000001.1"/>
</dbReference>
<gene>
    <name evidence="2" type="ORF">STRMA_0924</name>
</gene>
<comment type="caution">
    <text evidence="2">The sequence shown here is derived from an EMBL/GenBank/DDBJ whole genome shotgun (WGS) entry which is preliminary data.</text>
</comment>
<dbReference type="Proteomes" id="UP000003573">
    <property type="component" value="Unassembled WGS sequence"/>
</dbReference>
<keyword evidence="3" id="KW-1185">Reference proteome</keyword>
<evidence type="ECO:0000313" key="2">
    <source>
        <dbReference type="EMBL" id="EHJ53166.1"/>
    </source>
</evidence>
<organism evidence="2 3">
    <name type="scientific">Streptococcus macacae NCTC 11558</name>
    <dbReference type="NCBI Taxonomy" id="764298"/>
    <lineage>
        <taxon>Bacteria</taxon>
        <taxon>Bacillati</taxon>
        <taxon>Bacillota</taxon>
        <taxon>Bacilli</taxon>
        <taxon>Lactobacillales</taxon>
        <taxon>Streptococcaceae</taxon>
        <taxon>Streptococcus</taxon>
    </lineage>
</organism>
<evidence type="ECO:0000313" key="3">
    <source>
        <dbReference type="Proteomes" id="UP000003573"/>
    </source>
</evidence>
<dbReference type="SUPFAM" id="SSF53474">
    <property type="entry name" value="alpha/beta-Hydrolases"/>
    <property type="match status" value="1"/>
</dbReference>
<sequence>MEGGKYDFNPDNKSLGQFQVLKTENNTSNGMQAMAVAPVDKKGNVDTSQVVIAYAGTNRSDPDDIATDVQSIGHGRDELKKRGSSPTGPTVDSQFSTAQDFAQDVAKDYPDATITTTGHSLGESVAMYDEFICLIT</sequence>